<evidence type="ECO:0008006" key="3">
    <source>
        <dbReference type="Google" id="ProtNLM"/>
    </source>
</evidence>
<dbReference type="EMBL" id="CP095074">
    <property type="protein sequence ID" value="UOQ95041.1"/>
    <property type="molecule type" value="Genomic_DNA"/>
</dbReference>
<keyword evidence="2" id="KW-1185">Reference proteome</keyword>
<name>A0ABY4H412_9BACI</name>
<sequence length="97" mass="11186">MRSLLKQGFYLGLGAAVSGKEKFEKKVNEMVAKGDVTPSEAKDILNAWVTKGEQTNEEWNEQSRARIKGQMKRLGFVTREEYEQLEARIHRLENRDS</sequence>
<organism evidence="1 2">
    <name type="scientific">Halobacillus shinanisalinarum</name>
    <dbReference type="NCBI Taxonomy" id="2932258"/>
    <lineage>
        <taxon>Bacteria</taxon>
        <taxon>Bacillati</taxon>
        <taxon>Bacillota</taxon>
        <taxon>Bacilli</taxon>
        <taxon>Bacillales</taxon>
        <taxon>Bacillaceae</taxon>
        <taxon>Halobacillus</taxon>
    </lineage>
</organism>
<reference evidence="1 2" key="1">
    <citation type="submission" date="2022-04" db="EMBL/GenBank/DDBJ databases">
        <title>Halobacillus sp. isolated from saltern.</title>
        <authorList>
            <person name="Won M."/>
            <person name="Lee C.-M."/>
            <person name="Woen H.-Y."/>
            <person name="Kwon S.-W."/>
        </authorList>
    </citation>
    <scope>NUCLEOTIDE SEQUENCE [LARGE SCALE GENOMIC DNA]</scope>
    <source>
        <strain evidence="1 2">SSTM10-2</strain>
    </source>
</reference>
<protein>
    <recommendedName>
        <fullName evidence="3">Polyhydroxyalkanoate synthesis regulator phasin</fullName>
    </recommendedName>
</protein>
<gene>
    <name evidence="1" type="ORF">MUO14_08985</name>
</gene>
<evidence type="ECO:0000313" key="2">
    <source>
        <dbReference type="Proteomes" id="UP000831880"/>
    </source>
</evidence>
<proteinExistence type="predicted"/>
<dbReference type="RefSeq" id="WP_244754896.1">
    <property type="nucleotide sequence ID" value="NZ_CP095074.1"/>
</dbReference>
<dbReference type="Proteomes" id="UP000831880">
    <property type="component" value="Chromosome"/>
</dbReference>
<dbReference type="NCBIfam" id="NF047773">
    <property type="entry name" value="phas_rel_Lepto"/>
    <property type="match status" value="1"/>
</dbReference>
<accession>A0ABY4H412</accession>
<evidence type="ECO:0000313" key="1">
    <source>
        <dbReference type="EMBL" id="UOQ95041.1"/>
    </source>
</evidence>